<evidence type="ECO:0000313" key="3">
    <source>
        <dbReference type="Proteomes" id="UP000689195"/>
    </source>
</evidence>
<gene>
    <name evidence="2" type="ORF">PPENT_87.1.T0180097</name>
</gene>
<dbReference type="AlphaFoldDB" id="A0A8S1T3Z4"/>
<dbReference type="OrthoDB" id="301652at2759"/>
<sequence>MKNYKLKLKENDDFVQIYFDAFSKAIQGQQNENFQRNHQKVHDSFTLFEDLSIILKLYSLPKVSQKKGFQDISIILKRTYISIRNRYQQYLQHLKNQDFEKIYQFLQKYGIDGQLNFYLENGNCWKLKDISAILASPIYYLIETPIKEIKENMQPQKYISNLKIENKEEQQPIEPQVQKKIKFQFSANSKYDKSNKKQYSFQSEQTNLNIEQKQTVEELKYTLKLLSNFLNVSYKDLVQKMYQCSGDLNTLFRVFSNNQESLLWTREADEALKSYLEQNDNLEKQKLKAILNGEEQIQKRKEWLFG</sequence>
<dbReference type="EMBL" id="CAJJDO010000018">
    <property type="protein sequence ID" value="CAD8148501.1"/>
    <property type="molecule type" value="Genomic_DNA"/>
</dbReference>
<evidence type="ECO:0000256" key="1">
    <source>
        <dbReference type="SAM" id="Coils"/>
    </source>
</evidence>
<keyword evidence="1" id="KW-0175">Coiled coil</keyword>
<proteinExistence type="predicted"/>
<evidence type="ECO:0000313" key="2">
    <source>
        <dbReference type="EMBL" id="CAD8148501.1"/>
    </source>
</evidence>
<reference evidence="2" key="1">
    <citation type="submission" date="2021-01" db="EMBL/GenBank/DDBJ databases">
        <authorList>
            <consortium name="Genoscope - CEA"/>
            <person name="William W."/>
        </authorList>
    </citation>
    <scope>NUCLEOTIDE SEQUENCE</scope>
</reference>
<protein>
    <submittedName>
        <fullName evidence="2">Uncharacterized protein</fullName>
    </submittedName>
</protein>
<organism evidence="2 3">
    <name type="scientific">Paramecium pentaurelia</name>
    <dbReference type="NCBI Taxonomy" id="43138"/>
    <lineage>
        <taxon>Eukaryota</taxon>
        <taxon>Sar</taxon>
        <taxon>Alveolata</taxon>
        <taxon>Ciliophora</taxon>
        <taxon>Intramacronucleata</taxon>
        <taxon>Oligohymenophorea</taxon>
        <taxon>Peniculida</taxon>
        <taxon>Parameciidae</taxon>
        <taxon>Paramecium</taxon>
    </lineage>
</organism>
<name>A0A8S1T3Z4_9CILI</name>
<dbReference type="Proteomes" id="UP000689195">
    <property type="component" value="Unassembled WGS sequence"/>
</dbReference>
<feature type="coiled-coil region" evidence="1">
    <location>
        <begin position="265"/>
        <end position="292"/>
    </location>
</feature>
<keyword evidence="3" id="KW-1185">Reference proteome</keyword>
<accession>A0A8S1T3Z4</accession>
<comment type="caution">
    <text evidence="2">The sequence shown here is derived from an EMBL/GenBank/DDBJ whole genome shotgun (WGS) entry which is preliminary data.</text>
</comment>